<dbReference type="SUPFAM" id="SSF50447">
    <property type="entry name" value="Translation proteins"/>
    <property type="match status" value="2"/>
</dbReference>
<keyword evidence="7" id="KW-0496">Mitochondrion</keyword>
<dbReference type="CDD" id="cd01887">
    <property type="entry name" value="IF2_eIF5B"/>
    <property type="match status" value="1"/>
</dbReference>
<reference evidence="12 13" key="1">
    <citation type="journal article" date="2019" name="Nat. Ecol. Evol.">
        <title>Megaphylogeny resolves global patterns of mushroom evolution.</title>
        <authorList>
            <person name="Varga T."/>
            <person name="Krizsan K."/>
            <person name="Foldi C."/>
            <person name="Dima B."/>
            <person name="Sanchez-Garcia M."/>
            <person name="Sanchez-Ramirez S."/>
            <person name="Szollosi G.J."/>
            <person name="Szarkandi J.G."/>
            <person name="Papp V."/>
            <person name="Albert L."/>
            <person name="Andreopoulos W."/>
            <person name="Angelini C."/>
            <person name="Antonin V."/>
            <person name="Barry K.W."/>
            <person name="Bougher N.L."/>
            <person name="Buchanan P."/>
            <person name="Buyck B."/>
            <person name="Bense V."/>
            <person name="Catcheside P."/>
            <person name="Chovatia M."/>
            <person name="Cooper J."/>
            <person name="Damon W."/>
            <person name="Desjardin D."/>
            <person name="Finy P."/>
            <person name="Geml J."/>
            <person name="Haridas S."/>
            <person name="Hughes K."/>
            <person name="Justo A."/>
            <person name="Karasinski D."/>
            <person name="Kautmanova I."/>
            <person name="Kiss B."/>
            <person name="Kocsube S."/>
            <person name="Kotiranta H."/>
            <person name="LaButti K.M."/>
            <person name="Lechner B.E."/>
            <person name="Liimatainen K."/>
            <person name="Lipzen A."/>
            <person name="Lukacs Z."/>
            <person name="Mihaltcheva S."/>
            <person name="Morgado L.N."/>
            <person name="Niskanen T."/>
            <person name="Noordeloos M.E."/>
            <person name="Ohm R.A."/>
            <person name="Ortiz-Santana B."/>
            <person name="Ovrebo C."/>
            <person name="Racz N."/>
            <person name="Riley R."/>
            <person name="Savchenko A."/>
            <person name="Shiryaev A."/>
            <person name="Soop K."/>
            <person name="Spirin V."/>
            <person name="Szebenyi C."/>
            <person name="Tomsovsky M."/>
            <person name="Tulloss R.E."/>
            <person name="Uehling J."/>
            <person name="Grigoriev I.V."/>
            <person name="Vagvolgyi C."/>
            <person name="Papp T."/>
            <person name="Martin F.M."/>
            <person name="Miettinen O."/>
            <person name="Hibbett D.S."/>
            <person name="Nagy L.G."/>
        </authorList>
    </citation>
    <scope>NUCLEOTIDE SEQUENCE [LARGE SCALE GENOMIC DNA]</scope>
    <source>
        <strain evidence="12 13">CBS 121175</strain>
    </source>
</reference>
<dbReference type="GO" id="GO:0005525">
    <property type="term" value="F:GTP binding"/>
    <property type="evidence" value="ECO:0007669"/>
    <property type="project" value="UniProtKB-KW"/>
</dbReference>
<evidence type="ECO:0000256" key="7">
    <source>
        <dbReference type="ARBA" id="ARBA00023128"/>
    </source>
</evidence>
<dbReference type="Pfam" id="PF22042">
    <property type="entry name" value="EF-G_D2"/>
    <property type="match status" value="1"/>
</dbReference>
<evidence type="ECO:0000313" key="13">
    <source>
        <dbReference type="Proteomes" id="UP000307440"/>
    </source>
</evidence>
<evidence type="ECO:0000313" key="12">
    <source>
        <dbReference type="EMBL" id="TFK29806.1"/>
    </source>
</evidence>
<protein>
    <recommendedName>
        <fullName evidence="9">Translation initiation factor IF-2, mitochondrial</fullName>
    </recommendedName>
</protein>
<dbReference type="GO" id="GO:0005739">
    <property type="term" value="C:mitochondrion"/>
    <property type="evidence" value="ECO:0007669"/>
    <property type="project" value="UniProtKB-SubCell"/>
</dbReference>
<dbReference type="Gene3D" id="3.40.50.10050">
    <property type="entry name" value="Translation initiation factor IF- 2, domain 3"/>
    <property type="match status" value="1"/>
</dbReference>
<evidence type="ECO:0000256" key="8">
    <source>
        <dbReference type="ARBA" id="ARBA00023134"/>
    </source>
</evidence>
<evidence type="ECO:0000256" key="10">
    <source>
        <dbReference type="SAM" id="MobiDB-lite"/>
    </source>
</evidence>
<dbReference type="AlphaFoldDB" id="A0A5C3LCX0"/>
<dbReference type="NCBIfam" id="TIGR00231">
    <property type="entry name" value="small_GTP"/>
    <property type="match status" value="1"/>
</dbReference>
<accession>A0A5C3LCX0</accession>
<dbReference type="SUPFAM" id="SSF52540">
    <property type="entry name" value="P-loop containing nucleoside triphosphate hydrolases"/>
    <property type="match status" value="1"/>
</dbReference>
<dbReference type="Pfam" id="PF11987">
    <property type="entry name" value="IF-2"/>
    <property type="match status" value="1"/>
</dbReference>
<evidence type="ECO:0000256" key="4">
    <source>
        <dbReference type="ARBA" id="ARBA00022741"/>
    </source>
</evidence>
<dbReference type="HAMAP" id="MF_00100_B">
    <property type="entry name" value="IF_2_B"/>
    <property type="match status" value="1"/>
</dbReference>
<evidence type="ECO:0000256" key="9">
    <source>
        <dbReference type="ARBA" id="ARBA00044200"/>
    </source>
</evidence>
<evidence type="ECO:0000256" key="6">
    <source>
        <dbReference type="ARBA" id="ARBA00022946"/>
    </source>
</evidence>
<keyword evidence="4" id="KW-0547">Nucleotide-binding</keyword>
<dbReference type="InterPro" id="IPR015760">
    <property type="entry name" value="TIF_IF2"/>
</dbReference>
<dbReference type="CDD" id="cd03692">
    <property type="entry name" value="mtIF2_IVc"/>
    <property type="match status" value="1"/>
</dbReference>
<feature type="compositionally biased region" description="Basic and acidic residues" evidence="10">
    <location>
        <begin position="202"/>
        <end position="216"/>
    </location>
</feature>
<keyword evidence="6" id="KW-0809">Transit peptide</keyword>
<keyword evidence="5" id="KW-0648">Protein biosynthesis</keyword>
<dbReference type="FunFam" id="2.40.30.10:FF:000008">
    <property type="entry name" value="Translation initiation factor IF-2"/>
    <property type="match status" value="1"/>
</dbReference>
<evidence type="ECO:0000256" key="2">
    <source>
        <dbReference type="ARBA" id="ARBA00007733"/>
    </source>
</evidence>
<dbReference type="EMBL" id="ML210147">
    <property type="protein sequence ID" value="TFK29806.1"/>
    <property type="molecule type" value="Genomic_DNA"/>
</dbReference>
<dbReference type="FunFam" id="3.40.50.300:FF:000019">
    <property type="entry name" value="Translation initiation factor IF-2"/>
    <property type="match status" value="1"/>
</dbReference>
<comment type="subcellular location">
    <subcellularLocation>
        <location evidence="1">Mitochondrion</location>
    </subcellularLocation>
</comment>
<evidence type="ECO:0000259" key="11">
    <source>
        <dbReference type="PROSITE" id="PS51722"/>
    </source>
</evidence>
<dbReference type="PROSITE" id="PS51722">
    <property type="entry name" value="G_TR_2"/>
    <property type="match status" value="1"/>
</dbReference>
<dbReference type="InterPro" id="IPR023115">
    <property type="entry name" value="TIF_IF2_dom3"/>
</dbReference>
<dbReference type="STRING" id="230819.A0A5C3LCX0"/>
<feature type="compositionally biased region" description="Polar residues" evidence="10">
    <location>
        <begin position="37"/>
        <end position="50"/>
    </location>
</feature>
<dbReference type="Pfam" id="PF00009">
    <property type="entry name" value="GTP_EFTU"/>
    <property type="match status" value="1"/>
</dbReference>
<dbReference type="InterPro" id="IPR036925">
    <property type="entry name" value="TIF_IF2_dom3_sf"/>
</dbReference>
<dbReference type="GO" id="GO:0003743">
    <property type="term" value="F:translation initiation factor activity"/>
    <property type="evidence" value="ECO:0007669"/>
    <property type="project" value="UniProtKB-KW"/>
</dbReference>
<dbReference type="InterPro" id="IPR005225">
    <property type="entry name" value="Small_GTP-bd"/>
</dbReference>
<evidence type="ECO:0000256" key="5">
    <source>
        <dbReference type="ARBA" id="ARBA00022917"/>
    </source>
</evidence>
<keyword evidence="13" id="KW-1185">Reference proteome</keyword>
<dbReference type="Proteomes" id="UP000307440">
    <property type="component" value="Unassembled WGS sequence"/>
</dbReference>
<evidence type="ECO:0000256" key="1">
    <source>
        <dbReference type="ARBA" id="ARBA00004173"/>
    </source>
</evidence>
<name>A0A5C3LCX0_COPMA</name>
<dbReference type="InterPro" id="IPR000178">
    <property type="entry name" value="TF_IF2_bacterial-like"/>
</dbReference>
<dbReference type="Gene3D" id="3.40.50.300">
    <property type="entry name" value="P-loop containing nucleotide triphosphate hydrolases"/>
    <property type="match status" value="1"/>
</dbReference>
<dbReference type="InterPro" id="IPR027417">
    <property type="entry name" value="P-loop_NTPase"/>
</dbReference>
<sequence>MHRHGALAIRPRRALVQVRNAGTAAKLKPREWDQNDPGPSQSASSSTPNLSAAEKAALFRQRLAKSNGPQARPPPSQRYQTDRGFDSSFAGRDPYRKPETGFPRSQPSSGVKDSRGPASGYQKPQTSLGSREWRKPEPSSQAMPSRHQGDFDTKPKMAQSWDSRTPSRPQFRQNTPGPSELASSRKGPALTAAPGASQRGDVASDRDWPAQAREDMEIVPEEDSTGPLKARPMRNKMDAKFKSRGSLLEPQTTTQRQRSSKQFRPMDQTKQTKPTKPKLNARAQKRRLEVYIPSVVSVSNLARILKIKLPRLQRKMEDVGITDQATHDYVLTADYASLLAEEFGRAPIVDDEAAFDLYPLEKPADTSTLPHRPPIVTIMGHVDHGKTTLLDTLRSASVAKGEAGGITQHIGAFSVPVTTDPDSPDGSKSITFLDTPGHAAFSAMRARGAGVTDIIVLVVAADDGLMPQTREVIELFKKHEDSVGLVVAINKVDKPSANPASARFPLTHVQESVEKDLMAAGIQLESYGGDIPSVRVSGMTGEGLPELVETIAVIAEMQDIRAEQEGFAFGEVLESKVQQGLGMVGTVLVTKGSLKVGSYILSGQSYAKVRKMTDSAGRDVEVAIPGMAVTVCGWKSLPSAGDNVIEASEADVKKALNNRIRKADLEGTLANVDAINESRRHDREQRLTEDKYLKRNQHFEEISTDSGKKELRLVIKADVSGSAEAVEGALQGIGNSIATSRIISTGVGDVSESDVMLAKAANAYIVAFSVGVPRPVQSIANQNGVSVLSSDIIYKLMDDVRDRVRDLLPMIIETKVTGEAKVAQLFDISMKDKTQKKVAGCKVTNGLMEKSKFARVVRDGATIHDGVLDTLRQLKKDVTEVRKGTECGLSFDCFSDIREGDAIQVYERIEKRPAL</sequence>
<feature type="domain" description="Tr-type G" evidence="11">
    <location>
        <begin position="371"/>
        <end position="563"/>
    </location>
</feature>
<organism evidence="12 13">
    <name type="scientific">Coprinopsis marcescibilis</name>
    <name type="common">Agaric fungus</name>
    <name type="synonym">Psathyrella marcescibilis</name>
    <dbReference type="NCBI Taxonomy" id="230819"/>
    <lineage>
        <taxon>Eukaryota</taxon>
        <taxon>Fungi</taxon>
        <taxon>Dikarya</taxon>
        <taxon>Basidiomycota</taxon>
        <taxon>Agaricomycotina</taxon>
        <taxon>Agaricomycetes</taxon>
        <taxon>Agaricomycetidae</taxon>
        <taxon>Agaricales</taxon>
        <taxon>Agaricineae</taxon>
        <taxon>Psathyrellaceae</taxon>
        <taxon>Coprinopsis</taxon>
    </lineage>
</organism>
<dbReference type="OrthoDB" id="361630at2759"/>
<dbReference type="PANTHER" id="PTHR43381:SF20">
    <property type="entry name" value="TRANSLATION INITIATION FACTOR IF-2, MITOCHONDRIAL"/>
    <property type="match status" value="1"/>
</dbReference>
<gene>
    <name evidence="12" type="ORF">FA15DRAFT_651424</name>
</gene>
<dbReference type="InterPro" id="IPR053905">
    <property type="entry name" value="EF-G-like_DII"/>
</dbReference>
<dbReference type="PRINTS" id="PR00315">
    <property type="entry name" value="ELONGATNFCT"/>
</dbReference>
<feature type="region of interest" description="Disordered" evidence="10">
    <location>
        <begin position="20"/>
        <end position="284"/>
    </location>
</feature>
<dbReference type="NCBIfam" id="TIGR00487">
    <property type="entry name" value="IF-2"/>
    <property type="match status" value="1"/>
</dbReference>
<evidence type="ECO:0000256" key="3">
    <source>
        <dbReference type="ARBA" id="ARBA00022540"/>
    </source>
</evidence>
<dbReference type="GO" id="GO:0003924">
    <property type="term" value="F:GTPase activity"/>
    <property type="evidence" value="ECO:0007669"/>
    <property type="project" value="InterPro"/>
</dbReference>
<dbReference type="FunFam" id="3.40.50.10050:FF:000001">
    <property type="entry name" value="Translation initiation factor IF-2"/>
    <property type="match status" value="1"/>
</dbReference>
<dbReference type="Gene3D" id="2.40.30.10">
    <property type="entry name" value="Translation factors"/>
    <property type="match status" value="2"/>
</dbReference>
<dbReference type="InterPro" id="IPR009000">
    <property type="entry name" value="Transl_B-barrel_sf"/>
</dbReference>
<dbReference type="PANTHER" id="PTHR43381">
    <property type="entry name" value="TRANSLATION INITIATION FACTOR IF-2-RELATED"/>
    <property type="match status" value="1"/>
</dbReference>
<dbReference type="SUPFAM" id="SSF52156">
    <property type="entry name" value="Initiation factor IF2/eIF5b, domain 3"/>
    <property type="match status" value="1"/>
</dbReference>
<feature type="compositionally biased region" description="Low complexity" evidence="10">
    <location>
        <begin position="268"/>
        <end position="278"/>
    </location>
</feature>
<comment type="similarity">
    <text evidence="2">Belongs to the TRAFAC class translation factor GTPase superfamily. Classic translation factor GTPase family. IF-2 subfamily.</text>
</comment>
<feature type="compositionally biased region" description="Polar residues" evidence="10">
    <location>
        <begin position="160"/>
        <end position="177"/>
    </location>
</feature>
<keyword evidence="8" id="KW-0342">GTP-binding</keyword>
<dbReference type="InterPro" id="IPR000795">
    <property type="entry name" value="T_Tr_GTP-bd_dom"/>
</dbReference>
<proteinExistence type="inferred from homology"/>
<keyword evidence="3 12" id="KW-0396">Initiation factor</keyword>